<protein>
    <submittedName>
        <fullName evidence="1">1815_t:CDS:1</fullName>
    </submittedName>
</protein>
<evidence type="ECO:0000313" key="2">
    <source>
        <dbReference type="Proteomes" id="UP000789860"/>
    </source>
</evidence>
<comment type="caution">
    <text evidence="1">The sequence shown here is derived from an EMBL/GenBank/DDBJ whole genome shotgun (WGS) entry which is preliminary data.</text>
</comment>
<keyword evidence="2" id="KW-1185">Reference proteome</keyword>
<proteinExistence type="predicted"/>
<name>A0ACA9N609_9GLOM</name>
<organism evidence="1 2">
    <name type="scientific">Scutellospora calospora</name>
    <dbReference type="NCBI Taxonomy" id="85575"/>
    <lineage>
        <taxon>Eukaryota</taxon>
        <taxon>Fungi</taxon>
        <taxon>Fungi incertae sedis</taxon>
        <taxon>Mucoromycota</taxon>
        <taxon>Glomeromycotina</taxon>
        <taxon>Glomeromycetes</taxon>
        <taxon>Diversisporales</taxon>
        <taxon>Gigasporaceae</taxon>
        <taxon>Scutellospora</taxon>
    </lineage>
</organism>
<gene>
    <name evidence="1" type="ORF">SCALOS_LOCUS7878</name>
</gene>
<reference evidence="1" key="1">
    <citation type="submission" date="2021-06" db="EMBL/GenBank/DDBJ databases">
        <authorList>
            <person name="Kallberg Y."/>
            <person name="Tangrot J."/>
            <person name="Rosling A."/>
        </authorList>
    </citation>
    <scope>NUCLEOTIDE SEQUENCE</scope>
    <source>
        <strain evidence="1">AU212A</strain>
    </source>
</reference>
<evidence type="ECO:0000313" key="1">
    <source>
        <dbReference type="EMBL" id="CAG8628187.1"/>
    </source>
</evidence>
<feature type="non-terminal residue" evidence="1">
    <location>
        <position position="51"/>
    </location>
</feature>
<dbReference type="Proteomes" id="UP000789860">
    <property type="component" value="Unassembled WGS sequence"/>
</dbReference>
<sequence length="51" mass="5921">MFSQSHRDRTFSIESKFSSSETDSKALKESFIKALKNMRSICEQVNGKYNK</sequence>
<dbReference type="EMBL" id="CAJVPM010019094">
    <property type="protein sequence ID" value="CAG8628187.1"/>
    <property type="molecule type" value="Genomic_DNA"/>
</dbReference>
<accession>A0ACA9N609</accession>